<gene>
    <name evidence="1" type="ORF">PFISCL1PPCAC_21331</name>
</gene>
<dbReference type="AlphaFoldDB" id="A0AAV5WDE0"/>
<evidence type="ECO:0000313" key="1">
    <source>
        <dbReference type="EMBL" id="GMT30034.1"/>
    </source>
</evidence>
<feature type="non-terminal residue" evidence="1">
    <location>
        <position position="1"/>
    </location>
</feature>
<comment type="caution">
    <text evidence="1">The sequence shown here is derived from an EMBL/GenBank/DDBJ whole genome shotgun (WGS) entry which is preliminary data.</text>
</comment>
<organism evidence="1 2">
    <name type="scientific">Pristionchus fissidentatus</name>
    <dbReference type="NCBI Taxonomy" id="1538716"/>
    <lineage>
        <taxon>Eukaryota</taxon>
        <taxon>Metazoa</taxon>
        <taxon>Ecdysozoa</taxon>
        <taxon>Nematoda</taxon>
        <taxon>Chromadorea</taxon>
        <taxon>Rhabditida</taxon>
        <taxon>Rhabditina</taxon>
        <taxon>Diplogasteromorpha</taxon>
        <taxon>Diplogasteroidea</taxon>
        <taxon>Neodiplogasteridae</taxon>
        <taxon>Pristionchus</taxon>
    </lineage>
</organism>
<accession>A0AAV5WDE0</accession>
<sequence length="266" mass="29523">RSVDEIALDYRESLEESLTITRKLSRNDDSLSTLINRMNAVLGAAVVTNFGTETHNQLAILYETIDRLQSDISDNLALLYFARSFAVVLEEAVKQKEEVRNVTQHEIEGEEKEELKPSSSPWCDCDPASCEPCPLPSLAIGRLDNSSEATRGVLSIYGVAQGVQKVQLAILLNTIGPLCELHLYTEHDSLKKSLVVCRYESHQVALATRGQQHGRIHWGSLLFVCFNSFRIRLTREERKATNATGAVSDAAAVLLDINIPWEGNAD</sequence>
<name>A0AAV5WDE0_9BILA</name>
<reference evidence="1" key="1">
    <citation type="submission" date="2023-10" db="EMBL/GenBank/DDBJ databases">
        <title>Genome assembly of Pristionchus species.</title>
        <authorList>
            <person name="Yoshida K."/>
            <person name="Sommer R.J."/>
        </authorList>
    </citation>
    <scope>NUCLEOTIDE SEQUENCE</scope>
    <source>
        <strain evidence="1">RS5133</strain>
    </source>
</reference>
<dbReference type="Proteomes" id="UP001432322">
    <property type="component" value="Unassembled WGS sequence"/>
</dbReference>
<evidence type="ECO:0000313" key="2">
    <source>
        <dbReference type="Proteomes" id="UP001432322"/>
    </source>
</evidence>
<dbReference type="EMBL" id="BTSY01000005">
    <property type="protein sequence ID" value="GMT30034.1"/>
    <property type="molecule type" value="Genomic_DNA"/>
</dbReference>
<protein>
    <submittedName>
        <fullName evidence="1">Uncharacterized protein</fullName>
    </submittedName>
</protein>
<proteinExistence type="predicted"/>
<keyword evidence="2" id="KW-1185">Reference proteome</keyword>